<comment type="caution">
    <text evidence="4">The sequence shown here is derived from an EMBL/GenBank/DDBJ whole genome shotgun (WGS) entry which is preliminary data.</text>
</comment>
<keyword evidence="2 3" id="KW-0663">Pyridoxal phosphate</keyword>
<dbReference type="GO" id="GO:0008483">
    <property type="term" value="F:transaminase activity"/>
    <property type="evidence" value="ECO:0007669"/>
    <property type="project" value="TreeGrafter"/>
</dbReference>
<dbReference type="GO" id="GO:0000271">
    <property type="term" value="P:polysaccharide biosynthetic process"/>
    <property type="evidence" value="ECO:0007669"/>
    <property type="project" value="TreeGrafter"/>
</dbReference>
<sequence length="427" mass="47890">MSRILAINGGKPVLKKPLDFFPPSPMDNREQKAVLRVLKSGRLSGFVAGYNEHFLGGVEVKRLENFFCKKFKVKYAVSFNSATTALHGAIIACKIGPGDEVIVPPYTMPATASCILMNGAIPVFVDISENTFCLDPELIRRKITRRTKAIMVVNLFGGPADFRKIKKIAREYNLKIIEDNAQSPGAKYRGKFTGTIGDIGVFSFNAHKVIQAGEGGVLVTNNESYALRAQLARNHGEAVVGQIKNLKDKTILGNNYRLTEIQAAIAYEQLIKLNKLNSQRIKLANYLTSKLKKIAGIECSTVNIKDEHVFYVYPIKIKERVLAVSRDKLVEAMLAEGFPMSKGYVEPIYLLPIYQQKKVFNDTHFPFAGKHYKGSSSYQKGICPVAERMYEKELTFTTICQYPYTKKEVDLFIKAINKIINNKKELK</sequence>
<dbReference type="Pfam" id="PF01041">
    <property type="entry name" value="DegT_DnrJ_EryC1"/>
    <property type="match status" value="1"/>
</dbReference>
<dbReference type="InterPro" id="IPR015422">
    <property type="entry name" value="PyrdxlP-dep_Trfase_small"/>
</dbReference>
<protein>
    <recommendedName>
        <fullName evidence="6">DegT/DnrJ/EryC1/StrS aminotransferase</fullName>
    </recommendedName>
</protein>
<organism evidence="4 5">
    <name type="scientific">Candidatus Falkowbacteria bacterium RIFCSPHIGHO2_02_FULL_45_15</name>
    <dbReference type="NCBI Taxonomy" id="1797987"/>
    <lineage>
        <taxon>Bacteria</taxon>
        <taxon>Candidatus Falkowiibacteriota</taxon>
    </lineage>
</organism>
<dbReference type="CDD" id="cd00616">
    <property type="entry name" value="AHBA_syn"/>
    <property type="match status" value="1"/>
</dbReference>
<dbReference type="PANTHER" id="PTHR30244:SF34">
    <property type="entry name" value="DTDP-4-AMINO-4,6-DIDEOXYGALACTOSE TRANSAMINASE"/>
    <property type="match status" value="1"/>
</dbReference>
<evidence type="ECO:0000313" key="5">
    <source>
        <dbReference type="Proteomes" id="UP000177691"/>
    </source>
</evidence>
<dbReference type="EMBL" id="MFFU01000062">
    <property type="protein sequence ID" value="OGF14612.1"/>
    <property type="molecule type" value="Genomic_DNA"/>
</dbReference>
<feature type="modified residue" description="N6-(pyridoxal phosphate)lysine" evidence="2">
    <location>
        <position position="208"/>
    </location>
</feature>
<dbReference type="InterPro" id="IPR000653">
    <property type="entry name" value="DegT/StrS_aminotransferase"/>
</dbReference>
<reference evidence="4 5" key="1">
    <citation type="journal article" date="2016" name="Nat. Commun.">
        <title>Thousands of microbial genomes shed light on interconnected biogeochemical processes in an aquifer system.</title>
        <authorList>
            <person name="Anantharaman K."/>
            <person name="Brown C.T."/>
            <person name="Hug L.A."/>
            <person name="Sharon I."/>
            <person name="Castelle C.J."/>
            <person name="Probst A.J."/>
            <person name="Thomas B.C."/>
            <person name="Singh A."/>
            <person name="Wilkins M.J."/>
            <person name="Karaoz U."/>
            <person name="Brodie E.L."/>
            <person name="Williams K.H."/>
            <person name="Hubbard S.S."/>
            <person name="Banfield J.F."/>
        </authorList>
    </citation>
    <scope>NUCLEOTIDE SEQUENCE [LARGE SCALE GENOMIC DNA]</scope>
</reference>
<dbReference type="InterPro" id="IPR015421">
    <property type="entry name" value="PyrdxlP-dep_Trfase_major"/>
</dbReference>
<dbReference type="Gene3D" id="3.40.640.10">
    <property type="entry name" value="Type I PLP-dependent aspartate aminotransferase-like (Major domain)"/>
    <property type="match status" value="1"/>
</dbReference>
<dbReference type="Gene3D" id="3.90.1150.10">
    <property type="entry name" value="Aspartate Aminotransferase, domain 1"/>
    <property type="match status" value="1"/>
</dbReference>
<dbReference type="PANTHER" id="PTHR30244">
    <property type="entry name" value="TRANSAMINASE"/>
    <property type="match status" value="1"/>
</dbReference>
<evidence type="ECO:0000256" key="1">
    <source>
        <dbReference type="PIRSR" id="PIRSR000390-1"/>
    </source>
</evidence>
<accession>A0A1F5RJV1</accession>
<evidence type="ECO:0008006" key="6">
    <source>
        <dbReference type="Google" id="ProtNLM"/>
    </source>
</evidence>
<evidence type="ECO:0000256" key="3">
    <source>
        <dbReference type="RuleBase" id="RU004508"/>
    </source>
</evidence>
<name>A0A1F5RJV1_9BACT</name>
<feature type="active site" description="Proton acceptor" evidence="1">
    <location>
        <position position="208"/>
    </location>
</feature>
<evidence type="ECO:0000256" key="2">
    <source>
        <dbReference type="PIRSR" id="PIRSR000390-2"/>
    </source>
</evidence>
<dbReference type="PIRSF" id="PIRSF000390">
    <property type="entry name" value="PLP_StrS"/>
    <property type="match status" value="1"/>
</dbReference>
<dbReference type="AlphaFoldDB" id="A0A1F5RJV1"/>
<dbReference type="InterPro" id="IPR015424">
    <property type="entry name" value="PyrdxlP-dep_Trfase"/>
</dbReference>
<evidence type="ECO:0000313" key="4">
    <source>
        <dbReference type="EMBL" id="OGF14612.1"/>
    </source>
</evidence>
<dbReference type="Proteomes" id="UP000177691">
    <property type="component" value="Unassembled WGS sequence"/>
</dbReference>
<dbReference type="SUPFAM" id="SSF53383">
    <property type="entry name" value="PLP-dependent transferases"/>
    <property type="match status" value="1"/>
</dbReference>
<comment type="similarity">
    <text evidence="3">Belongs to the DegT/DnrJ/EryC1 family.</text>
</comment>
<proteinExistence type="inferred from homology"/>
<gene>
    <name evidence="4" type="ORF">A3D54_01570</name>
</gene>
<dbReference type="GO" id="GO:0030170">
    <property type="term" value="F:pyridoxal phosphate binding"/>
    <property type="evidence" value="ECO:0007669"/>
    <property type="project" value="TreeGrafter"/>
</dbReference>